<dbReference type="Proteomes" id="UP000827986">
    <property type="component" value="Unassembled WGS sequence"/>
</dbReference>
<comment type="caution">
    <text evidence="1">The sequence shown here is derived from an EMBL/GenBank/DDBJ whole genome shotgun (WGS) entry which is preliminary data.</text>
</comment>
<sequence length="112" mass="12856">MRSKTEQERTIHPLTEEITHFWELTAPFSRCQSYQPGSPCYSRFLLILHAAGRLHCPASRYFPLSWCQVLRRGRAGGGDGWRVPPQAHAMQTLHATGRRQAEEGETFQLHKP</sequence>
<name>A0A9D3X3R9_9SAUR</name>
<accession>A0A9D3X3R9</accession>
<keyword evidence="2" id="KW-1185">Reference proteome</keyword>
<dbReference type="AlphaFoldDB" id="A0A9D3X3R9"/>
<proteinExistence type="predicted"/>
<reference evidence="1" key="1">
    <citation type="submission" date="2021-09" db="EMBL/GenBank/DDBJ databases">
        <title>The genome of Mauremys mutica provides insights into the evolution of semi-aquatic lifestyle.</title>
        <authorList>
            <person name="Gong S."/>
            <person name="Gao Y."/>
        </authorList>
    </citation>
    <scope>NUCLEOTIDE SEQUENCE</scope>
    <source>
        <strain evidence="1">MM-2020</strain>
        <tissue evidence="1">Muscle</tissue>
    </source>
</reference>
<protein>
    <submittedName>
        <fullName evidence="1">Uncharacterized protein</fullName>
    </submittedName>
</protein>
<dbReference type="EMBL" id="JAHDVG010000482">
    <property type="protein sequence ID" value="KAH1173284.1"/>
    <property type="molecule type" value="Genomic_DNA"/>
</dbReference>
<gene>
    <name evidence="1" type="ORF">KIL84_017123</name>
</gene>
<evidence type="ECO:0000313" key="2">
    <source>
        <dbReference type="Proteomes" id="UP000827986"/>
    </source>
</evidence>
<evidence type="ECO:0000313" key="1">
    <source>
        <dbReference type="EMBL" id="KAH1173284.1"/>
    </source>
</evidence>
<organism evidence="1 2">
    <name type="scientific">Mauremys mutica</name>
    <name type="common">yellowpond turtle</name>
    <dbReference type="NCBI Taxonomy" id="74926"/>
    <lineage>
        <taxon>Eukaryota</taxon>
        <taxon>Metazoa</taxon>
        <taxon>Chordata</taxon>
        <taxon>Craniata</taxon>
        <taxon>Vertebrata</taxon>
        <taxon>Euteleostomi</taxon>
        <taxon>Archelosauria</taxon>
        <taxon>Testudinata</taxon>
        <taxon>Testudines</taxon>
        <taxon>Cryptodira</taxon>
        <taxon>Durocryptodira</taxon>
        <taxon>Testudinoidea</taxon>
        <taxon>Geoemydidae</taxon>
        <taxon>Geoemydinae</taxon>
        <taxon>Mauremys</taxon>
    </lineage>
</organism>